<comment type="similarity">
    <text evidence="1">Belongs to the CpcT/CpeT biliprotein lyase family.</text>
</comment>
<accession>A0A5J6WRE4</accession>
<evidence type="ECO:0000256" key="1">
    <source>
        <dbReference type="ARBA" id="ARBA00008206"/>
    </source>
</evidence>
<proteinExistence type="inferred from homology"/>
<dbReference type="EMBL" id="CP044399">
    <property type="protein sequence ID" value="QFI39485.1"/>
    <property type="molecule type" value="Genomic_DNA"/>
</dbReference>
<organism evidence="3 4">
    <name type="scientific">Moritella marina ATCC 15381</name>
    <dbReference type="NCBI Taxonomy" id="1202962"/>
    <lineage>
        <taxon>Bacteria</taxon>
        <taxon>Pseudomonadati</taxon>
        <taxon>Pseudomonadota</taxon>
        <taxon>Gammaproteobacteria</taxon>
        <taxon>Alteromonadales</taxon>
        <taxon>Moritellaceae</taxon>
        <taxon>Moritella</taxon>
    </lineage>
</organism>
<name>A0A5J6WRE4_MORMI</name>
<sequence>MLALSMWLQGVILILRSIVALMCLFSSLAYSALFKSDNTALLSQWLVGVHQSTNDVIQGRKVNIGLQILPIWQDRIDGEWLYIESNIVDSANKPFRQRILQLVATPNGLIRLYSYTIPRASDFAGAYYFPQVLASLTQSQLSISSNCELLIELKVTSTFVGETDAGSCLTNSSGALLTTFFAVSEVNISFLDGGYDKFGNLLPGRLEEPVTFLKLEDYASNESNQ</sequence>
<dbReference type="Gene3D" id="2.40.128.590">
    <property type="entry name" value="CpcT/CpeT domain"/>
    <property type="match status" value="1"/>
</dbReference>
<gene>
    <name evidence="3" type="ORF">FR932_17380</name>
</gene>
<keyword evidence="4" id="KW-1185">Reference proteome</keyword>
<evidence type="ECO:0000313" key="4">
    <source>
        <dbReference type="Proteomes" id="UP000327424"/>
    </source>
</evidence>
<keyword evidence="2" id="KW-0456">Lyase</keyword>
<dbReference type="OrthoDB" id="5589884at2"/>
<protein>
    <submittedName>
        <fullName evidence="3">Uncharacterized protein</fullName>
    </submittedName>
</protein>
<dbReference type="Proteomes" id="UP000327424">
    <property type="component" value="Chromosome"/>
</dbReference>
<dbReference type="InterPro" id="IPR010404">
    <property type="entry name" value="CpcT/CpeT"/>
</dbReference>
<reference evidence="3 4" key="1">
    <citation type="submission" date="2019-09" db="EMBL/GenBank/DDBJ databases">
        <title>Hybrid Assembly of the complete Genome of the Deep-Sea Bacterium Moritella marina from long Nanopore and Illumina reads.</title>
        <authorList>
            <person name="Magin S."/>
            <person name="Georgoulis A."/>
            <person name="Papadimitriou K."/>
            <person name="Iliakis G."/>
            <person name="Vorgias C.E."/>
        </authorList>
    </citation>
    <scope>NUCLEOTIDE SEQUENCE [LARGE SCALE GENOMIC DNA]</scope>
    <source>
        <strain evidence="3 4">MP-1</strain>
    </source>
</reference>
<dbReference type="PANTHER" id="PTHR35137:SF1">
    <property type="entry name" value="CHROMOPHORE LYASE CRL, CHLOROPLASTIC"/>
    <property type="match status" value="1"/>
</dbReference>
<dbReference type="CDD" id="cd16338">
    <property type="entry name" value="CpcT"/>
    <property type="match status" value="1"/>
</dbReference>
<dbReference type="AlphaFoldDB" id="A0A5J6WRE4"/>
<dbReference type="PANTHER" id="PTHR35137">
    <property type="entry name" value="CHROMOPHORE LYASE CRL, CHLOROPLASTIC"/>
    <property type="match status" value="1"/>
</dbReference>
<dbReference type="InterPro" id="IPR038672">
    <property type="entry name" value="CpcT/CpeT_sf"/>
</dbReference>
<dbReference type="Pfam" id="PF06206">
    <property type="entry name" value="CpeT"/>
    <property type="match status" value="1"/>
</dbReference>
<dbReference type="GO" id="GO:0016829">
    <property type="term" value="F:lyase activity"/>
    <property type="evidence" value="ECO:0007669"/>
    <property type="project" value="UniProtKB-KW"/>
</dbReference>
<dbReference type="KEGG" id="mmaa:FR932_17380"/>
<evidence type="ECO:0000256" key="2">
    <source>
        <dbReference type="ARBA" id="ARBA00023239"/>
    </source>
</evidence>
<evidence type="ECO:0000313" key="3">
    <source>
        <dbReference type="EMBL" id="QFI39485.1"/>
    </source>
</evidence>